<comment type="caution">
    <text evidence="2">The sequence shown here is derived from an EMBL/GenBank/DDBJ whole genome shotgun (WGS) entry which is preliminary data.</text>
</comment>
<evidence type="ECO:0000256" key="1">
    <source>
        <dbReference type="SAM" id="Phobius"/>
    </source>
</evidence>
<dbReference type="EMBL" id="MIGB01000004">
    <property type="protein sequence ID" value="OSY42932.1"/>
    <property type="molecule type" value="Genomic_DNA"/>
</dbReference>
<dbReference type="STRING" id="2074.BG845_01174"/>
<keyword evidence="3" id="KW-1185">Reference proteome</keyword>
<feature type="transmembrane region" description="Helical" evidence="1">
    <location>
        <begin position="86"/>
        <end position="104"/>
    </location>
</feature>
<keyword evidence="1" id="KW-1133">Transmembrane helix</keyword>
<accession>A0A1Y2N639</accession>
<gene>
    <name evidence="2" type="ORF">BG845_01174</name>
</gene>
<keyword evidence="1" id="KW-0472">Membrane</keyword>
<organism evidence="2 3">
    <name type="scientific">Pseudonocardia autotrophica</name>
    <name type="common">Amycolata autotrophica</name>
    <name type="synonym">Nocardia autotrophica</name>
    <dbReference type="NCBI Taxonomy" id="2074"/>
    <lineage>
        <taxon>Bacteria</taxon>
        <taxon>Bacillati</taxon>
        <taxon>Actinomycetota</taxon>
        <taxon>Actinomycetes</taxon>
        <taxon>Pseudonocardiales</taxon>
        <taxon>Pseudonocardiaceae</taxon>
        <taxon>Pseudonocardia</taxon>
    </lineage>
</organism>
<sequence length="115" mass="11483">MSVKREPAMLLLALLVPTVQAVVGLGLTDSPELAGLINACAVALAGALTAAAVKSENLLPMIVGAAQAVLALIVGLGVGWTPEQQALLLAPIAIVAGFIVRGQVDAPEPKQTVAA</sequence>
<evidence type="ECO:0000313" key="3">
    <source>
        <dbReference type="Proteomes" id="UP000194360"/>
    </source>
</evidence>
<reference evidence="2 3" key="1">
    <citation type="submission" date="2016-09" db="EMBL/GenBank/DDBJ databases">
        <title>Pseudonocardia autotrophica DSM535, a candidate organism with high potential of specific P450 cytochromes.</title>
        <authorList>
            <person name="Grumaz C."/>
            <person name="Vainshtein Y."/>
            <person name="Kirstahler P."/>
            <person name="Sohn K."/>
        </authorList>
    </citation>
    <scope>NUCLEOTIDE SEQUENCE [LARGE SCALE GENOMIC DNA]</scope>
    <source>
        <strain evidence="2 3">DSM 535</strain>
    </source>
</reference>
<dbReference type="Proteomes" id="UP000194360">
    <property type="component" value="Unassembled WGS sequence"/>
</dbReference>
<evidence type="ECO:0000313" key="2">
    <source>
        <dbReference type="EMBL" id="OSY42932.1"/>
    </source>
</evidence>
<feature type="transmembrane region" description="Helical" evidence="1">
    <location>
        <begin position="58"/>
        <end position="80"/>
    </location>
</feature>
<dbReference type="AlphaFoldDB" id="A0A1Y2N639"/>
<name>A0A1Y2N639_PSEAH</name>
<dbReference type="RefSeq" id="WP_085911468.1">
    <property type="nucleotide sequence ID" value="NZ_AP018920.1"/>
</dbReference>
<proteinExistence type="predicted"/>
<feature type="transmembrane region" description="Helical" evidence="1">
    <location>
        <begin position="31"/>
        <end position="51"/>
    </location>
</feature>
<protein>
    <submittedName>
        <fullName evidence="2">Uncharacterized protein</fullName>
    </submittedName>
</protein>
<keyword evidence="1" id="KW-0812">Transmembrane</keyword>